<dbReference type="Gene3D" id="3.20.20.380">
    <property type="entry name" value="Copper homeostasis (CutC) domain"/>
    <property type="match status" value="1"/>
</dbReference>
<dbReference type="Pfam" id="PF03932">
    <property type="entry name" value="CutC"/>
    <property type="match status" value="1"/>
</dbReference>
<accession>A0A1Y5EHV8</accession>
<dbReference type="Proteomes" id="UP000243053">
    <property type="component" value="Unassembled WGS sequence"/>
</dbReference>
<evidence type="ECO:0000313" key="4">
    <source>
        <dbReference type="Proteomes" id="UP000243053"/>
    </source>
</evidence>
<evidence type="ECO:0000256" key="1">
    <source>
        <dbReference type="ARBA" id="ARBA00007768"/>
    </source>
</evidence>
<dbReference type="InterPro" id="IPR036822">
    <property type="entry name" value="CutC-like_dom_sf"/>
</dbReference>
<dbReference type="PANTHER" id="PTHR12598:SF0">
    <property type="entry name" value="COPPER HOMEOSTASIS PROTEIN CUTC HOMOLOG"/>
    <property type="match status" value="1"/>
</dbReference>
<gene>
    <name evidence="3" type="ORF">A9Q75_08525</name>
</gene>
<dbReference type="AlphaFoldDB" id="A0A1Y5EHV8"/>
<reference evidence="4" key="1">
    <citation type="journal article" date="2017" name="Proc. Natl. Acad. Sci. U.S.A.">
        <title>Simulation of Deepwater Horizon oil plume reveals substrate specialization within a complex community of hydrocarbon degraders.</title>
        <authorList>
            <person name="Hu P."/>
            <person name="Dubinsky E.A."/>
            <person name="Probst A.J."/>
            <person name="Wang J."/>
            <person name="Sieber C.M.K."/>
            <person name="Tom L.M."/>
            <person name="Gardinali P."/>
            <person name="Banfield J.F."/>
            <person name="Atlas R.M."/>
            <person name="Andersen G.L."/>
        </authorList>
    </citation>
    <scope>NUCLEOTIDE SEQUENCE [LARGE SCALE GENOMIC DNA]</scope>
</reference>
<protein>
    <recommendedName>
        <fullName evidence="2">Copper homeostasis protein cutC homolog</fullName>
    </recommendedName>
</protein>
<evidence type="ECO:0000256" key="2">
    <source>
        <dbReference type="ARBA" id="ARBA00019014"/>
    </source>
</evidence>
<evidence type="ECO:0000313" key="3">
    <source>
        <dbReference type="EMBL" id="OUR81036.1"/>
    </source>
</evidence>
<dbReference type="InterPro" id="IPR005627">
    <property type="entry name" value="CutC-like"/>
</dbReference>
<comment type="caution">
    <text evidence="3">The sequence shown here is derived from an EMBL/GenBank/DDBJ whole genome shotgun (WGS) entry which is preliminary data.</text>
</comment>
<dbReference type="EMBL" id="MAAF01000054">
    <property type="protein sequence ID" value="OUR81036.1"/>
    <property type="molecule type" value="Genomic_DNA"/>
</dbReference>
<organism evidence="3 4">
    <name type="scientific">Colwellia psychrerythraea</name>
    <name type="common">Vibrio psychroerythus</name>
    <dbReference type="NCBI Taxonomy" id="28229"/>
    <lineage>
        <taxon>Bacteria</taxon>
        <taxon>Pseudomonadati</taxon>
        <taxon>Pseudomonadota</taxon>
        <taxon>Gammaproteobacteria</taxon>
        <taxon>Alteromonadales</taxon>
        <taxon>Colwelliaceae</taxon>
        <taxon>Colwellia</taxon>
    </lineage>
</organism>
<comment type="similarity">
    <text evidence="1">Belongs to the CutC family.</text>
</comment>
<sequence length="240" mass="26222">MACLEVCISSDNLAKMTVNISSAYQAGAQRIELCAAMELDGLTPEIAAVTLARQAFKDRAGLLVMIRPRAGDFHYDEAEILLMLQQIQQVADAGADGVVFGALDKLNTSIDMHTMERFLSLSKRLNLEVGFHRAFDAITDREQALQQLKQLNVKRVLTSGTVWGESTSALSGINTLVKLIGLAKQDIEIVISGSINPLNARTIFDQITQLKTLVSFHSYSSVLTNGEINQDTVKALLKID</sequence>
<dbReference type="GO" id="GO:0005507">
    <property type="term" value="F:copper ion binding"/>
    <property type="evidence" value="ECO:0007669"/>
    <property type="project" value="TreeGrafter"/>
</dbReference>
<dbReference type="SUPFAM" id="SSF110395">
    <property type="entry name" value="CutC-like"/>
    <property type="match status" value="1"/>
</dbReference>
<dbReference type="PANTHER" id="PTHR12598">
    <property type="entry name" value="COPPER HOMEOSTASIS PROTEIN CUTC"/>
    <property type="match status" value="1"/>
</dbReference>
<name>A0A1Y5EHV8_COLPS</name>
<proteinExistence type="inferred from homology"/>